<dbReference type="InParanoid" id="A0A5J5EJW5"/>
<feature type="compositionally biased region" description="Basic and acidic residues" evidence="1">
    <location>
        <begin position="118"/>
        <end position="128"/>
    </location>
</feature>
<dbReference type="Proteomes" id="UP000326924">
    <property type="component" value="Unassembled WGS sequence"/>
</dbReference>
<name>A0A5J5EJW5_9PEZI</name>
<protein>
    <submittedName>
        <fullName evidence="2">Uncharacterized protein</fullName>
    </submittedName>
</protein>
<accession>A0A5J5EJW5</accession>
<proteinExistence type="predicted"/>
<gene>
    <name evidence="2" type="ORF">FN846DRAFT_911159</name>
</gene>
<feature type="region of interest" description="Disordered" evidence="1">
    <location>
        <begin position="108"/>
        <end position="128"/>
    </location>
</feature>
<dbReference type="AlphaFoldDB" id="A0A5J5EJW5"/>
<evidence type="ECO:0000256" key="1">
    <source>
        <dbReference type="SAM" id="MobiDB-lite"/>
    </source>
</evidence>
<dbReference type="EMBL" id="VXIS01000233">
    <property type="protein sequence ID" value="KAA8895965.1"/>
    <property type="molecule type" value="Genomic_DNA"/>
</dbReference>
<organism evidence="2 3">
    <name type="scientific">Sphaerosporella brunnea</name>
    <dbReference type="NCBI Taxonomy" id="1250544"/>
    <lineage>
        <taxon>Eukaryota</taxon>
        <taxon>Fungi</taxon>
        <taxon>Dikarya</taxon>
        <taxon>Ascomycota</taxon>
        <taxon>Pezizomycotina</taxon>
        <taxon>Pezizomycetes</taxon>
        <taxon>Pezizales</taxon>
        <taxon>Pyronemataceae</taxon>
        <taxon>Sphaerosporella</taxon>
    </lineage>
</organism>
<keyword evidence="3" id="KW-1185">Reference proteome</keyword>
<reference evidence="2 3" key="1">
    <citation type="submission" date="2019-09" db="EMBL/GenBank/DDBJ databases">
        <title>Draft genome of the ectomycorrhizal ascomycete Sphaerosporella brunnea.</title>
        <authorList>
            <consortium name="DOE Joint Genome Institute"/>
            <person name="Benucci G.M."/>
            <person name="Marozzi G."/>
            <person name="Antonielli L."/>
            <person name="Sanchez S."/>
            <person name="Marco P."/>
            <person name="Wang X."/>
            <person name="Falini L.B."/>
            <person name="Barry K."/>
            <person name="Haridas S."/>
            <person name="Lipzen A."/>
            <person name="Labutti K."/>
            <person name="Grigoriev I.V."/>
            <person name="Murat C."/>
            <person name="Martin F."/>
            <person name="Albertini E."/>
            <person name="Donnini D."/>
            <person name="Bonito G."/>
        </authorList>
    </citation>
    <scope>NUCLEOTIDE SEQUENCE [LARGE SCALE GENOMIC DNA]</scope>
    <source>
        <strain evidence="2 3">Sb_GMNB300</strain>
    </source>
</reference>
<sequence>MSVKEFHIIIDQADQMRAHRNQAAHSVSPEDVCLAILYSPCQIRRGLMSLRFKQFWGVTPEQYEALPDADKQLMSGRRMENADDETLQQPCDALRQELPDGEEDLLPSARETLEGEAGDGKHLDSKDE</sequence>
<evidence type="ECO:0000313" key="3">
    <source>
        <dbReference type="Proteomes" id="UP000326924"/>
    </source>
</evidence>
<comment type="caution">
    <text evidence="2">The sequence shown here is derived from an EMBL/GenBank/DDBJ whole genome shotgun (WGS) entry which is preliminary data.</text>
</comment>
<evidence type="ECO:0000313" key="2">
    <source>
        <dbReference type="EMBL" id="KAA8895965.1"/>
    </source>
</evidence>